<dbReference type="Pfam" id="PF13202">
    <property type="entry name" value="EF-hand_5"/>
    <property type="match status" value="3"/>
</dbReference>
<feature type="compositionally biased region" description="Basic and acidic residues" evidence="2">
    <location>
        <begin position="468"/>
        <end position="477"/>
    </location>
</feature>
<protein>
    <submittedName>
        <fullName evidence="5">Hippocalcin-like protein 1</fullName>
    </submittedName>
</protein>
<evidence type="ECO:0000256" key="1">
    <source>
        <dbReference type="ARBA" id="ARBA00022837"/>
    </source>
</evidence>
<organism evidence="4">
    <name type="scientific">Cladocopium goreaui</name>
    <dbReference type="NCBI Taxonomy" id="2562237"/>
    <lineage>
        <taxon>Eukaryota</taxon>
        <taxon>Sar</taxon>
        <taxon>Alveolata</taxon>
        <taxon>Dinophyceae</taxon>
        <taxon>Suessiales</taxon>
        <taxon>Symbiodiniaceae</taxon>
        <taxon>Cladocopium</taxon>
    </lineage>
</organism>
<dbReference type="Gene3D" id="1.10.238.10">
    <property type="entry name" value="EF-hand"/>
    <property type="match status" value="2"/>
</dbReference>
<evidence type="ECO:0000256" key="2">
    <source>
        <dbReference type="SAM" id="MobiDB-lite"/>
    </source>
</evidence>
<evidence type="ECO:0000313" key="5">
    <source>
        <dbReference type="EMBL" id="CAL4771519.1"/>
    </source>
</evidence>
<dbReference type="GO" id="GO:0005509">
    <property type="term" value="F:calcium ion binding"/>
    <property type="evidence" value="ECO:0007669"/>
    <property type="project" value="InterPro"/>
</dbReference>
<feature type="domain" description="EF-hand" evidence="3">
    <location>
        <begin position="544"/>
        <end position="579"/>
    </location>
</feature>
<evidence type="ECO:0000313" key="6">
    <source>
        <dbReference type="Proteomes" id="UP001152797"/>
    </source>
</evidence>
<dbReference type="EMBL" id="CAMXCT010000868">
    <property type="protein sequence ID" value="CAI3984207.1"/>
    <property type="molecule type" value="Genomic_DNA"/>
</dbReference>
<reference evidence="4" key="1">
    <citation type="submission" date="2022-10" db="EMBL/GenBank/DDBJ databases">
        <authorList>
            <person name="Chen Y."/>
            <person name="Dougan E. K."/>
            <person name="Chan C."/>
            <person name="Rhodes N."/>
            <person name="Thang M."/>
        </authorList>
    </citation>
    <scope>NUCLEOTIDE SEQUENCE</scope>
</reference>
<gene>
    <name evidence="4" type="ORF">C1SCF055_LOCUS11755</name>
</gene>
<comment type="caution">
    <text evidence="4">The sequence shown here is derived from an EMBL/GenBank/DDBJ whole genome shotgun (WGS) entry which is preliminary data.</text>
</comment>
<sequence>MAEEAATVAVESKTGKDAGDVAALAANATLQAAAELGLKSYEAVSSLAIAAGSAASRAGENRFESIDEMADAAVAAVRKVTVGRWSPKEIMQAATLAAGMAVATSAIDTGKSLEDTWKSAVQHAMAVASQAQLSALDAAKASAMAAAFAVSRASPQLEGAKLVEAAKEVAAEAAKASGASSEQLADLSQSAATEVGYLKIPIAARQAAGIASKHATGGGKMSREKAVGEISIVAQLAGRAAQLAGMSSEETAVVMGLEVAEALPKFDAHDGPQPMAEDATLAALAAARTLGLTLKQLEAVTMHAAAGGAITAGQIFFLNVKEIAQLAVHAVLATSKGLAEEDAATLAAEAAGCAAAEAAAQAGASKARVQKAAAAAAQRAAAAMQLTPVMAARLAALSAGRAAGRSRATEKASSEEIRRSAAEAAVAIGKALELPSVDLVAAEAAQVSAAEAAAYAARGKKKPPPMPEPKKDFRNLDADNDGLVTAGELGKWEPENDFVEMEKNGDSEITMQEFQKWNPQHAKVVKKEPAESGAGTATDPVIVLAQEKTLNTFDLLDTDHDNKISPRELIAGRHVDTFSLLDTNHDGKLSAEELRRWRGATLGAATVV</sequence>
<dbReference type="SUPFAM" id="SSF47473">
    <property type="entry name" value="EF-hand"/>
    <property type="match status" value="1"/>
</dbReference>
<dbReference type="EMBL" id="CAMXCT030000868">
    <property type="protein sequence ID" value="CAL4771519.1"/>
    <property type="molecule type" value="Genomic_DNA"/>
</dbReference>
<evidence type="ECO:0000313" key="4">
    <source>
        <dbReference type="EMBL" id="CAI3984207.1"/>
    </source>
</evidence>
<dbReference type="AlphaFoldDB" id="A0A9P1C3T2"/>
<dbReference type="InterPro" id="IPR018247">
    <property type="entry name" value="EF_Hand_1_Ca_BS"/>
</dbReference>
<dbReference type="InterPro" id="IPR011992">
    <property type="entry name" value="EF-hand-dom_pair"/>
</dbReference>
<feature type="region of interest" description="Disordered" evidence="2">
    <location>
        <begin position="456"/>
        <end position="480"/>
    </location>
</feature>
<dbReference type="PROSITE" id="PS50222">
    <property type="entry name" value="EF_HAND_2"/>
    <property type="match status" value="1"/>
</dbReference>
<reference evidence="5 6" key="2">
    <citation type="submission" date="2024-05" db="EMBL/GenBank/DDBJ databases">
        <authorList>
            <person name="Chen Y."/>
            <person name="Shah S."/>
            <person name="Dougan E. K."/>
            <person name="Thang M."/>
            <person name="Chan C."/>
        </authorList>
    </citation>
    <scope>NUCLEOTIDE SEQUENCE [LARGE SCALE GENOMIC DNA]</scope>
</reference>
<keyword evidence="6" id="KW-1185">Reference proteome</keyword>
<keyword evidence="1" id="KW-0106">Calcium</keyword>
<dbReference type="InterPro" id="IPR002048">
    <property type="entry name" value="EF_hand_dom"/>
</dbReference>
<dbReference type="OrthoDB" id="343296at2759"/>
<accession>A0A9P1C3T2</accession>
<evidence type="ECO:0000259" key="3">
    <source>
        <dbReference type="PROSITE" id="PS50222"/>
    </source>
</evidence>
<proteinExistence type="predicted"/>
<dbReference type="PROSITE" id="PS00018">
    <property type="entry name" value="EF_HAND_1"/>
    <property type="match status" value="3"/>
</dbReference>
<dbReference type="EMBL" id="CAMXCT020000868">
    <property type="protein sequence ID" value="CAL1137582.1"/>
    <property type="molecule type" value="Genomic_DNA"/>
</dbReference>
<dbReference type="Proteomes" id="UP001152797">
    <property type="component" value="Unassembled WGS sequence"/>
</dbReference>
<name>A0A9P1C3T2_9DINO</name>